<proteinExistence type="predicted"/>
<keyword evidence="3" id="KW-1185">Reference proteome</keyword>
<dbReference type="SUPFAM" id="SSF51126">
    <property type="entry name" value="Pectin lyase-like"/>
    <property type="match status" value="1"/>
</dbReference>
<organism evidence="2 3">
    <name type="scientific">Acetobacter sacchari</name>
    <dbReference type="NCBI Taxonomy" id="2661687"/>
    <lineage>
        <taxon>Bacteria</taxon>
        <taxon>Pseudomonadati</taxon>
        <taxon>Pseudomonadota</taxon>
        <taxon>Alphaproteobacteria</taxon>
        <taxon>Acetobacterales</taxon>
        <taxon>Acetobacteraceae</taxon>
        <taxon>Acetobacter</taxon>
    </lineage>
</organism>
<reference evidence="2 3" key="1">
    <citation type="submission" date="2021-03" db="EMBL/GenBank/DDBJ databases">
        <title>The complete genome sequence of Acetobacter sacchari TBRC 11175.</title>
        <authorList>
            <person name="Charoenyingcharoen P."/>
            <person name="Yukphan P."/>
        </authorList>
    </citation>
    <scope>NUCLEOTIDE SEQUENCE [LARGE SCALE GENOMIC DNA]</scope>
    <source>
        <strain evidence="2 3">TBRC 11175</strain>
    </source>
</reference>
<name>A0ABS3M115_9PROT</name>
<dbReference type="InterPro" id="IPR011050">
    <property type="entry name" value="Pectin_lyase_fold/virulence"/>
</dbReference>
<evidence type="ECO:0000313" key="3">
    <source>
        <dbReference type="Proteomes" id="UP000664771"/>
    </source>
</evidence>
<dbReference type="SUPFAM" id="SSF51294">
    <property type="entry name" value="Hedgehog/intein (Hint) domain"/>
    <property type="match status" value="1"/>
</dbReference>
<sequence length="742" mass="75992">MATSSAVVSSSTIISAHASYYTSNGARINSPWSGQTIIGTAASVANGGTATIAIAEVFDGVATNDTAGLLGVIRVDAGATGSSLSATSGGVIVDPGGIIAGASVLSSAAMMVFNGGTATNVNVASSANLYVGSVGSLTNVPTINGYLTSKGLNVTGAGLVSGATISAGGVESLGSGGTDRASLIQGTQYVSAGAVTISDTVNSGGVQNLLSGAITTSTTVGSGGTTIASSGATVSATTVSGGSVLVLQGGRVIGGSVKNGGELVVSSGATAANVTVSSGGTEIVQAGGTVSGGTILGGGKEIVSSGATSLNVLVASGGSLVVASGSVLSGTVVSSGAVIDVDTLAYSSGGTVHLSGNTLTITEGGSSWSTVLSGTYNSSDYFIIGQDTDGSTTLTFVCFCAGTLIRTEDGDRLVEDLEIGDTVLTYVDGKEVSSQLTWVGRRTMSVRTDLPVDMAGYPVKILKDALGPNVPQQDLLITPEHCLFIDGMFVPARMLVNGRSIFYDVSMTHYDYYHVETERHSILWSNGALSESYLDTGNRKEFGQQGRVVRFVNRPGLEWASDAAAPLGVTREVVEPIYRDLEARALELQLHLQAEPLALTEDPDLHLVTPTGHRLNAIRKANDGQVFFMVPSGVDEVRVVSRASRPSDTVGPYLDDRRHLGVLIGQISLWSGKKEIAITDHLEQENLVGWCAREGNEMRWTTGDAWLKLPANPNVAASLLSFTVQRAGPYVMNETSRQVLAS</sequence>
<dbReference type="InterPro" id="IPR030930">
    <property type="entry name" value="AIDA"/>
</dbReference>
<dbReference type="RefSeq" id="WP_207883908.1">
    <property type="nucleotide sequence ID" value="NZ_JAFVMF010000034.1"/>
</dbReference>
<dbReference type="InterPro" id="IPR012332">
    <property type="entry name" value="Autotransporter_pectin_lyase_C"/>
</dbReference>
<dbReference type="InterPro" id="IPR028992">
    <property type="entry name" value="Hedgehog/Intein_dom"/>
</dbReference>
<dbReference type="EMBL" id="JAFVMF010000034">
    <property type="protein sequence ID" value="MBO1361882.1"/>
    <property type="molecule type" value="Genomic_DNA"/>
</dbReference>
<dbReference type="InterPro" id="IPR036844">
    <property type="entry name" value="Hint_dom_sf"/>
</dbReference>
<evidence type="ECO:0000259" key="1">
    <source>
        <dbReference type="Pfam" id="PF13403"/>
    </source>
</evidence>
<gene>
    <name evidence="2" type="ORF">J2D73_19045</name>
</gene>
<protein>
    <submittedName>
        <fullName evidence="2">Hint domain-containing protein</fullName>
    </submittedName>
</protein>
<evidence type="ECO:0000313" key="2">
    <source>
        <dbReference type="EMBL" id="MBO1361882.1"/>
    </source>
</evidence>
<dbReference type="Proteomes" id="UP000664771">
    <property type="component" value="Unassembled WGS sequence"/>
</dbReference>
<accession>A0ABS3M115</accession>
<dbReference type="Pfam" id="PF13403">
    <property type="entry name" value="Hint_2"/>
    <property type="match status" value="1"/>
</dbReference>
<feature type="domain" description="Hedgehog/Intein (Hint)" evidence="1">
    <location>
        <begin position="397"/>
        <end position="536"/>
    </location>
</feature>
<dbReference type="NCBIfam" id="TIGR04415">
    <property type="entry name" value="O_hepto_targRPT"/>
    <property type="match status" value="2"/>
</dbReference>
<dbReference type="Gene3D" id="2.160.20.20">
    <property type="match status" value="1"/>
</dbReference>
<comment type="caution">
    <text evidence="2">The sequence shown here is derived from an EMBL/GenBank/DDBJ whole genome shotgun (WGS) entry which is preliminary data.</text>
</comment>